<dbReference type="GO" id="GO:0016020">
    <property type="term" value="C:membrane"/>
    <property type="evidence" value="ECO:0007669"/>
    <property type="project" value="TreeGrafter"/>
</dbReference>
<dbReference type="InterPro" id="IPR050266">
    <property type="entry name" value="AB_hydrolase_sf"/>
</dbReference>
<dbReference type="SUPFAM" id="SSF53474">
    <property type="entry name" value="alpha/beta-Hydrolases"/>
    <property type="match status" value="1"/>
</dbReference>
<dbReference type="InterPro" id="IPR029058">
    <property type="entry name" value="AB_hydrolase_fold"/>
</dbReference>
<dbReference type="RefSeq" id="WP_171837627.1">
    <property type="nucleotide sequence ID" value="NZ_CP053708.1"/>
</dbReference>
<keyword evidence="2" id="KW-0378">Hydrolase</keyword>
<gene>
    <name evidence="2" type="ORF">HN018_03895</name>
</gene>
<dbReference type="EMBL" id="CP053708">
    <property type="protein sequence ID" value="QKE89286.1"/>
    <property type="molecule type" value="Genomic_DNA"/>
</dbReference>
<organism evidence="2 3">
    <name type="scientific">Lichenicola cladoniae</name>
    <dbReference type="NCBI Taxonomy" id="1484109"/>
    <lineage>
        <taxon>Bacteria</taxon>
        <taxon>Pseudomonadati</taxon>
        <taxon>Pseudomonadota</taxon>
        <taxon>Alphaproteobacteria</taxon>
        <taxon>Acetobacterales</taxon>
        <taxon>Acetobacteraceae</taxon>
        <taxon>Lichenicola</taxon>
    </lineage>
</organism>
<proteinExistence type="predicted"/>
<dbReference type="KEGG" id="lck:HN018_03895"/>
<dbReference type="PANTHER" id="PTHR43798">
    <property type="entry name" value="MONOACYLGLYCEROL LIPASE"/>
    <property type="match status" value="1"/>
</dbReference>
<dbReference type="InterPro" id="IPR000073">
    <property type="entry name" value="AB_hydrolase_1"/>
</dbReference>
<dbReference type="GO" id="GO:0018786">
    <property type="term" value="F:haloalkane dehalogenase activity"/>
    <property type="evidence" value="ECO:0007669"/>
    <property type="project" value="UniProtKB-EC"/>
</dbReference>
<evidence type="ECO:0000313" key="2">
    <source>
        <dbReference type="EMBL" id="QKE89286.1"/>
    </source>
</evidence>
<reference evidence="2 3" key="1">
    <citation type="journal article" date="2014" name="World J. Microbiol. Biotechnol.">
        <title>Biodiversity and physiological characteristics of Antarctic and Arctic lichens-associated bacteria.</title>
        <authorList>
            <person name="Lee Y.M."/>
            <person name="Kim E.H."/>
            <person name="Lee H.K."/>
            <person name="Hong S.G."/>
        </authorList>
    </citation>
    <scope>NUCLEOTIDE SEQUENCE [LARGE SCALE GENOMIC DNA]</scope>
    <source>
        <strain evidence="2 3">PAMC 26569</strain>
    </source>
</reference>
<dbReference type="AlphaFoldDB" id="A0A6M8HLT8"/>
<evidence type="ECO:0000259" key="1">
    <source>
        <dbReference type="Pfam" id="PF00561"/>
    </source>
</evidence>
<dbReference type="Gene3D" id="3.40.50.1820">
    <property type="entry name" value="alpha/beta hydrolase"/>
    <property type="match status" value="1"/>
</dbReference>
<dbReference type="Pfam" id="PF00561">
    <property type="entry name" value="Abhydrolase_1"/>
    <property type="match status" value="1"/>
</dbReference>
<accession>A0A6M8HLT8</accession>
<feature type="domain" description="AB hydrolase-1" evidence="1">
    <location>
        <begin position="31"/>
        <end position="279"/>
    </location>
</feature>
<dbReference type="Proteomes" id="UP000500767">
    <property type="component" value="Chromosome"/>
</dbReference>
<dbReference type="InterPro" id="IPR000639">
    <property type="entry name" value="Epox_hydrolase-like"/>
</dbReference>
<dbReference type="PANTHER" id="PTHR43798:SF24">
    <property type="entry name" value="CIS-3-ALKYL-4-ALKYLOXETAN-2-ONE DECARBOXYLASE"/>
    <property type="match status" value="1"/>
</dbReference>
<evidence type="ECO:0000313" key="3">
    <source>
        <dbReference type="Proteomes" id="UP000500767"/>
    </source>
</evidence>
<dbReference type="EC" id="3.8.1.5" evidence="2"/>
<name>A0A6M8HLT8_9PROT</name>
<dbReference type="NCBIfam" id="NF002938">
    <property type="entry name" value="PRK03592.1"/>
    <property type="match status" value="1"/>
</dbReference>
<sequence length="297" mass="33083">MHLTDAPFAEKKFMTVNGQRMAYIDEGEGDAIVFSHGNPTSSYLWRNIMPAVKGMGRLIAADLIGQGDSDKLPNSGPDSYSFAEQRSYIHALWDKLDLGDNIIFVIHDWGSALAFDYMSKHSDRVQGIAYMESIVMPLEWADFGENVRPAFQALRSPAGDTMVLQDNIFVEQLLLGMGRPLSDAVKAEYRRPFLNPGEDRRPTLSWPRQLPIAGEPADVVEAVNAYSQWLATTLVPKLYFHATPGIIDQNPNQVAFCRTFANQEEIQVQGAHFIPEDDPETVAPGVAAFVRRLRGIT</sequence>
<protein>
    <submittedName>
        <fullName evidence="2">Haloalkane dehalogenase</fullName>
        <ecNumber evidence="2">3.8.1.5</ecNumber>
    </submittedName>
</protein>
<dbReference type="PRINTS" id="PR00412">
    <property type="entry name" value="EPOXHYDRLASE"/>
</dbReference>
<keyword evidence="3" id="KW-1185">Reference proteome</keyword>